<comment type="subcellular location">
    <subcellularLocation>
        <location evidence="1">Cell membrane</location>
        <topology evidence="1">Multi-pass membrane protein</topology>
    </subcellularLocation>
</comment>
<dbReference type="PANTHER" id="PTHR34584:SF1">
    <property type="entry name" value="NA(+)_H(+) ANTIPORTER SUBUNIT E1"/>
    <property type="match status" value="1"/>
</dbReference>
<evidence type="ECO:0008006" key="10">
    <source>
        <dbReference type="Google" id="ProtNLM"/>
    </source>
</evidence>
<evidence type="ECO:0000256" key="6">
    <source>
        <dbReference type="ARBA" id="ARBA00023136"/>
    </source>
</evidence>
<comment type="similarity">
    <text evidence="2">Belongs to the CPA3 antiporters (TC 2.A.63) subunit E family.</text>
</comment>
<dbReference type="RefSeq" id="WP_147115490.1">
    <property type="nucleotide sequence ID" value="NZ_BJVJ01000112.1"/>
</dbReference>
<evidence type="ECO:0000256" key="5">
    <source>
        <dbReference type="ARBA" id="ARBA00022989"/>
    </source>
</evidence>
<evidence type="ECO:0000256" key="3">
    <source>
        <dbReference type="ARBA" id="ARBA00022475"/>
    </source>
</evidence>
<dbReference type="OrthoDB" id="3556991at2"/>
<evidence type="ECO:0000313" key="9">
    <source>
        <dbReference type="Proteomes" id="UP000321685"/>
    </source>
</evidence>
<dbReference type="InterPro" id="IPR002758">
    <property type="entry name" value="Cation_antiport_E"/>
</dbReference>
<organism evidence="8 9">
    <name type="scientific">Pseudonocardia sulfidoxydans NBRC 16205</name>
    <dbReference type="NCBI Taxonomy" id="1223511"/>
    <lineage>
        <taxon>Bacteria</taxon>
        <taxon>Bacillati</taxon>
        <taxon>Actinomycetota</taxon>
        <taxon>Actinomycetes</taxon>
        <taxon>Pseudonocardiales</taxon>
        <taxon>Pseudonocardiaceae</taxon>
        <taxon>Pseudonocardia</taxon>
    </lineage>
</organism>
<evidence type="ECO:0000313" key="8">
    <source>
        <dbReference type="EMBL" id="GEL26793.1"/>
    </source>
</evidence>
<protein>
    <recommendedName>
        <fullName evidence="10">Na+/H+ antiporter subunit E</fullName>
    </recommendedName>
</protein>
<accession>A0A511DRD6</accession>
<keyword evidence="6 7" id="KW-0472">Membrane</keyword>
<dbReference type="GO" id="GO:0008324">
    <property type="term" value="F:monoatomic cation transmembrane transporter activity"/>
    <property type="evidence" value="ECO:0007669"/>
    <property type="project" value="InterPro"/>
</dbReference>
<evidence type="ECO:0000256" key="7">
    <source>
        <dbReference type="SAM" id="Phobius"/>
    </source>
</evidence>
<dbReference type="Proteomes" id="UP000321685">
    <property type="component" value="Unassembled WGS sequence"/>
</dbReference>
<comment type="caution">
    <text evidence="8">The sequence shown here is derived from an EMBL/GenBank/DDBJ whole genome shotgun (WGS) entry which is preliminary data.</text>
</comment>
<keyword evidence="9" id="KW-1185">Reference proteome</keyword>
<name>A0A511DRD6_9PSEU</name>
<feature type="transmembrane region" description="Helical" evidence="7">
    <location>
        <begin position="12"/>
        <end position="37"/>
    </location>
</feature>
<dbReference type="AlphaFoldDB" id="A0A511DRD6"/>
<keyword evidence="3" id="KW-1003">Cell membrane</keyword>
<dbReference type="Pfam" id="PF01899">
    <property type="entry name" value="MNHE"/>
    <property type="match status" value="1"/>
</dbReference>
<dbReference type="NCBIfam" id="NF006521">
    <property type="entry name" value="PRK08965.1-5"/>
    <property type="match status" value="1"/>
</dbReference>
<dbReference type="GO" id="GO:0005886">
    <property type="term" value="C:plasma membrane"/>
    <property type="evidence" value="ECO:0007669"/>
    <property type="project" value="UniProtKB-SubCell"/>
</dbReference>
<reference evidence="8 9" key="1">
    <citation type="submission" date="2019-07" db="EMBL/GenBank/DDBJ databases">
        <title>Whole genome shotgun sequence of Pseudonocardia sulfidoxydans NBRC 16205.</title>
        <authorList>
            <person name="Hosoyama A."/>
            <person name="Uohara A."/>
            <person name="Ohji S."/>
            <person name="Ichikawa N."/>
        </authorList>
    </citation>
    <scope>NUCLEOTIDE SEQUENCE [LARGE SCALE GENOMIC DNA]</scope>
    <source>
        <strain evidence="8 9">NBRC 16205</strain>
    </source>
</reference>
<proteinExistence type="inferred from homology"/>
<dbReference type="EMBL" id="BJVJ01000112">
    <property type="protein sequence ID" value="GEL26793.1"/>
    <property type="molecule type" value="Genomic_DNA"/>
</dbReference>
<gene>
    <name evidence="8" type="ORF">PSU4_57470</name>
</gene>
<evidence type="ECO:0000256" key="1">
    <source>
        <dbReference type="ARBA" id="ARBA00004651"/>
    </source>
</evidence>
<sequence length="180" mass="19471">MRRRLPQLFWLTVVWVLLWGTLTPTTIIGGIIVAALVTWLFPLPPMPDTVPFRPLRLLGLAGFLAFDLLRSAVDVAWETVLHGPRARAGIVSVPLLSGSARAVALLAGSVALTPGSYVLQIDRARGTFWVYTLGLRREGDVERVRHAMLVLQRKVVAAVGTAGELADCDRGLAAGTEKTP</sequence>
<keyword evidence="5 7" id="KW-1133">Transmembrane helix</keyword>
<keyword evidence="4 7" id="KW-0812">Transmembrane</keyword>
<dbReference type="PANTHER" id="PTHR34584">
    <property type="entry name" value="NA(+)/H(+) ANTIPORTER SUBUNIT E1"/>
    <property type="match status" value="1"/>
</dbReference>
<evidence type="ECO:0000256" key="4">
    <source>
        <dbReference type="ARBA" id="ARBA00022692"/>
    </source>
</evidence>
<evidence type="ECO:0000256" key="2">
    <source>
        <dbReference type="ARBA" id="ARBA00006228"/>
    </source>
</evidence>